<evidence type="ECO:0000256" key="2">
    <source>
        <dbReference type="SAM" id="MobiDB-lite"/>
    </source>
</evidence>
<name>A0A0G2EKI3_PHACM</name>
<dbReference type="Proteomes" id="UP000053317">
    <property type="component" value="Unassembled WGS sequence"/>
</dbReference>
<dbReference type="EMBL" id="LCWF01000074">
    <property type="protein sequence ID" value="KKY22691.1"/>
    <property type="molecule type" value="Genomic_DNA"/>
</dbReference>
<feature type="coiled-coil region" evidence="1">
    <location>
        <begin position="119"/>
        <end position="194"/>
    </location>
</feature>
<dbReference type="OrthoDB" id="3433952at2759"/>
<evidence type="ECO:0000313" key="3">
    <source>
        <dbReference type="EMBL" id="KKY22691.1"/>
    </source>
</evidence>
<organism evidence="3 4">
    <name type="scientific">Phaeomoniella chlamydospora</name>
    <name type="common">Phaeoacremonium chlamydosporum</name>
    <dbReference type="NCBI Taxonomy" id="158046"/>
    <lineage>
        <taxon>Eukaryota</taxon>
        <taxon>Fungi</taxon>
        <taxon>Dikarya</taxon>
        <taxon>Ascomycota</taxon>
        <taxon>Pezizomycotina</taxon>
        <taxon>Eurotiomycetes</taxon>
        <taxon>Chaetothyriomycetidae</taxon>
        <taxon>Phaeomoniellales</taxon>
        <taxon>Phaeomoniellaceae</taxon>
        <taxon>Phaeomoniella</taxon>
    </lineage>
</organism>
<protein>
    <submittedName>
        <fullName evidence="3">Uncharacterized protein</fullName>
    </submittedName>
</protein>
<evidence type="ECO:0000313" key="4">
    <source>
        <dbReference type="Proteomes" id="UP000053317"/>
    </source>
</evidence>
<reference evidence="3 4" key="1">
    <citation type="submission" date="2015-05" db="EMBL/GenBank/DDBJ databases">
        <title>Distinctive expansion of gene families associated with plant cell wall degradation and secondary metabolism in the genomes of grapevine trunk pathogens.</title>
        <authorList>
            <person name="Lawrence D.P."/>
            <person name="Travadon R."/>
            <person name="Rolshausen P.E."/>
            <person name="Baumgartner K."/>
        </authorList>
    </citation>
    <scope>NUCLEOTIDE SEQUENCE [LARGE SCALE GENOMIC DNA]</scope>
    <source>
        <strain evidence="3">UCRPC4</strain>
    </source>
</reference>
<keyword evidence="1" id="KW-0175">Coiled coil</keyword>
<feature type="compositionally biased region" description="Basic residues" evidence="2">
    <location>
        <begin position="256"/>
        <end position="266"/>
    </location>
</feature>
<dbReference type="AlphaFoldDB" id="A0A0G2EKI3"/>
<feature type="region of interest" description="Disordered" evidence="2">
    <location>
        <begin position="209"/>
        <end position="272"/>
    </location>
</feature>
<proteinExistence type="predicted"/>
<accession>A0A0G2EKI3</accession>
<gene>
    <name evidence="3" type="ORF">UCRPC4_g03194</name>
</gene>
<comment type="caution">
    <text evidence="3">The sequence shown here is derived from an EMBL/GenBank/DDBJ whole genome shotgun (WGS) entry which is preliminary data.</text>
</comment>
<evidence type="ECO:0000256" key="1">
    <source>
        <dbReference type="SAM" id="Coils"/>
    </source>
</evidence>
<sequence length="272" mass="30565">MAASQISQRVEEHSAAQAVIGSNDRGPYSDVPFQPGAIVQQLVAVDQQLHDAFAIIEASRQGLYDCKGGLIALDEVCTVYEQGYNEERRYRIECARAYKDIHAAYKTMVNDYNGMGNKYRSLLEELKNTQEMVHGLESRVREYENSGSENNDDGNAYRAFHECAMENGELRAKIRDLENEKSEMARDYEVALANALNHSLDQNDQDLEKARATAGSRGSEAVKQGPCLGPDQSPKVEPACRNSSADHEDTDQQQGRKVKRSRKRRQEIKSEM</sequence>
<reference evidence="3 4" key="2">
    <citation type="submission" date="2015-05" db="EMBL/GenBank/DDBJ databases">
        <authorList>
            <person name="Morales-Cruz A."/>
            <person name="Amrine K.C."/>
            <person name="Cantu D."/>
        </authorList>
    </citation>
    <scope>NUCLEOTIDE SEQUENCE [LARGE SCALE GENOMIC DNA]</scope>
    <source>
        <strain evidence="3">UCRPC4</strain>
    </source>
</reference>
<keyword evidence="4" id="KW-1185">Reference proteome</keyword>